<proteinExistence type="predicted"/>
<organism evidence="1 2">
    <name type="scientific">Nesidiocoris tenuis</name>
    <dbReference type="NCBI Taxonomy" id="355587"/>
    <lineage>
        <taxon>Eukaryota</taxon>
        <taxon>Metazoa</taxon>
        <taxon>Ecdysozoa</taxon>
        <taxon>Arthropoda</taxon>
        <taxon>Hexapoda</taxon>
        <taxon>Insecta</taxon>
        <taxon>Pterygota</taxon>
        <taxon>Neoptera</taxon>
        <taxon>Paraneoptera</taxon>
        <taxon>Hemiptera</taxon>
        <taxon>Heteroptera</taxon>
        <taxon>Panheteroptera</taxon>
        <taxon>Cimicomorpha</taxon>
        <taxon>Miridae</taxon>
        <taxon>Dicyphina</taxon>
        <taxon>Nesidiocoris</taxon>
    </lineage>
</organism>
<accession>A0A6H5H3I4</accession>
<name>A0A6H5H3I4_9HEMI</name>
<dbReference type="Proteomes" id="UP000479000">
    <property type="component" value="Unassembled WGS sequence"/>
</dbReference>
<keyword evidence="2" id="KW-1185">Reference proteome</keyword>
<reference evidence="1 2" key="1">
    <citation type="submission" date="2020-02" db="EMBL/GenBank/DDBJ databases">
        <authorList>
            <person name="Ferguson B K."/>
        </authorList>
    </citation>
    <scope>NUCLEOTIDE SEQUENCE [LARGE SCALE GENOMIC DNA]</scope>
</reference>
<protein>
    <submittedName>
        <fullName evidence="1">Uncharacterized protein</fullName>
    </submittedName>
</protein>
<evidence type="ECO:0000313" key="1">
    <source>
        <dbReference type="EMBL" id="CAB0010040.1"/>
    </source>
</evidence>
<gene>
    <name evidence="1" type="ORF">NTEN_LOCUS15105</name>
</gene>
<sequence length="185" mass="20748">MKCRGSPRLDPRYLIAYKCFWKRLSAEEAEVVRGSHAYGRGREPARVFRFLARLETCRRPLPHNMIKGPTCYVLDTRPGPRRNPLGTPLLRCSFGSSKFDTAQVVSGRFDSIRPRKSFKVFTEKMPGVRGRICPASNASAASFKLLKGATLFKKFPPPGRPEISCLVLYSNLPIKIDLCSEGVSI</sequence>
<dbReference type="AlphaFoldDB" id="A0A6H5H3I4"/>
<dbReference type="EMBL" id="CADCXU010022594">
    <property type="protein sequence ID" value="CAB0010040.1"/>
    <property type="molecule type" value="Genomic_DNA"/>
</dbReference>
<evidence type="ECO:0000313" key="2">
    <source>
        <dbReference type="Proteomes" id="UP000479000"/>
    </source>
</evidence>